<feature type="transmembrane region" description="Helical" evidence="1">
    <location>
        <begin position="248"/>
        <end position="273"/>
    </location>
</feature>
<dbReference type="EMBL" id="CP020953">
    <property type="protein sequence ID" value="AWI04617.1"/>
    <property type="molecule type" value="Genomic_DNA"/>
</dbReference>
<proteinExistence type="predicted"/>
<accession>A0A2U8DPA0</accession>
<dbReference type="RefSeq" id="WP_032078082.1">
    <property type="nucleotide sequence ID" value="NZ_CP020953.1"/>
</dbReference>
<evidence type="ECO:0000256" key="1">
    <source>
        <dbReference type="SAM" id="Phobius"/>
    </source>
</evidence>
<sequence length="368" mass="42577">MKRIKCIDILRGFSVAAMLACDSPGNTDRFYPQMRHEPWDGINFSDYGFPFFLITMTMMIPIVMGRKLDSGEKTIPMIIKSITRSIMLVLLGLFLNAFPKFDFHTMRIPQTLVRMGIVYLVVSLTYILAKKFLKKDEYILSLFLSLGIIIILGYYFKMKPYGLIIDRNLERIVDMKYLAGHLAYSTWDPEGIMSTIPSIATGMFGVVIGGLLNFKTNNYYRALSITGLSAVGYIGAKVFNNYMPYNKMLWSSSYVLMTMSVTALIIAVLYIICDTFNKDRLFKPFIVLGSSPIFVYMISELLIRTLWKVPIYDKQFTEPLIFCKWFTFKFITPWSGTVLDSFYFSILYVIFWMCIMSKFYEKGKFIKL</sequence>
<feature type="transmembrane region" description="Helical" evidence="1">
    <location>
        <begin position="47"/>
        <end position="65"/>
    </location>
</feature>
<feature type="transmembrane region" description="Helical" evidence="1">
    <location>
        <begin position="219"/>
        <end position="236"/>
    </location>
</feature>
<feature type="transmembrane region" description="Helical" evidence="1">
    <location>
        <begin position="285"/>
        <end position="307"/>
    </location>
</feature>
<name>A0A2U8DPA0_9CLOT</name>
<dbReference type="Proteomes" id="UP000244910">
    <property type="component" value="Chromosome"/>
</dbReference>
<dbReference type="PANTHER" id="PTHR31061:SF24">
    <property type="entry name" value="LD22376P"/>
    <property type="match status" value="1"/>
</dbReference>
<evidence type="ECO:0000313" key="3">
    <source>
        <dbReference type="Proteomes" id="UP000244910"/>
    </source>
</evidence>
<evidence type="ECO:0000313" key="2">
    <source>
        <dbReference type="EMBL" id="AWI04617.1"/>
    </source>
</evidence>
<gene>
    <name evidence="2" type="ORF">B9W14_08965</name>
</gene>
<dbReference type="AlphaFoldDB" id="A0A2U8DPA0"/>
<feature type="transmembrane region" description="Helical" evidence="1">
    <location>
        <begin position="77"/>
        <end position="99"/>
    </location>
</feature>
<organism evidence="2 3">
    <name type="scientific">Clostridium drakei</name>
    <dbReference type="NCBI Taxonomy" id="332101"/>
    <lineage>
        <taxon>Bacteria</taxon>
        <taxon>Bacillati</taxon>
        <taxon>Bacillota</taxon>
        <taxon>Clostridia</taxon>
        <taxon>Eubacteriales</taxon>
        <taxon>Clostridiaceae</taxon>
        <taxon>Clostridium</taxon>
    </lineage>
</organism>
<feature type="transmembrane region" description="Helical" evidence="1">
    <location>
        <begin position="192"/>
        <end position="212"/>
    </location>
</feature>
<dbReference type="KEGG" id="cdrk:B9W14_08965"/>
<protein>
    <submittedName>
        <fullName evidence="2">DUF5009 domain-containing protein</fullName>
    </submittedName>
</protein>
<dbReference type="OrthoDB" id="9788724at2"/>
<keyword evidence="1" id="KW-0472">Membrane</keyword>
<feature type="transmembrane region" description="Helical" evidence="1">
    <location>
        <begin position="138"/>
        <end position="156"/>
    </location>
</feature>
<keyword evidence="1" id="KW-1133">Transmembrane helix</keyword>
<keyword evidence="3" id="KW-1185">Reference proteome</keyword>
<reference evidence="3" key="1">
    <citation type="submission" date="2017-04" db="EMBL/GenBank/DDBJ databases">
        <authorList>
            <person name="Song Y."/>
            <person name="Cho B.-K."/>
        </authorList>
    </citation>
    <scope>NUCLEOTIDE SEQUENCE [LARGE SCALE GENOMIC DNA]</scope>
    <source>
        <strain evidence="3">SL1</strain>
    </source>
</reference>
<dbReference type="PANTHER" id="PTHR31061">
    <property type="entry name" value="LD22376P"/>
    <property type="match status" value="1"/>
</dbReference>
<keyword evidence="1" id="KW-0812">Transmembrane</keyword>